<evidence type="ECO:0000256" key="6">
    <source>
        <dbReference type="SAM" id="MobiDB-lite"/>
    </source>
</evidence>
<keyword evidence="4" id="KW-0326">Glycosidase</keyword>
<sequence>MGGDYPSKPMSLYATIWDASNWATSGGKYKVNYKFAPFVAEFTDLVLNGCALDPIQDVLTTTCSKPHDRPESIGFTDITPKQRMAMKKFRLRNMYYSYCYDGLRYPTPPPECVIDPVEKQRFKDTGRVKFGEKHHHGHLKGRRREGLSIRKNGGQGDV</sequence>
<dbReference type="Gene3D" id="2.60.120.200">
    <property type="match status" value="1"/>
</dbReference>
<proteinExistence type="predicted"/>
<evidence type="ECO:0000259" key="7">
    <source>
        <dbReference type="Pfam" id="PF00722"/>
    </source>
</evidence>
<evidence type="ECO:0000313" key="9">
    <source>
        <dbReference type="EMBL" id="CAK9144838.1"/>
    </source>
</evidence>
<protein>
    <recommendedName>
        <fullName evidence="1">xyloglucan:xyloglucosyl transferase</fullName>
        <ecNumber evidence="1">2.4.1.207</ecNumber>
    </recommendedName>
</protein>
<comment type="catalytic activity">
    <reaction evidence="5">
        <text>breaks a beta-(1-&gt;4) bond in the backbone of a xyloglucan and transfers the xyloglucanyl segment on to O-4 of the non-reducing terminal glucose residue of an acceptor, which can be a xyloglucan or an oligosaccharide of xyloglucan.</text>
        <dbReference type="EC" id="2.4.1.207"/>
    </reaction>
</comment>
<evidence type="ECO:0000256" key="1">
    <source>
        <dbReference type="ARBA" id="ARBA00012152"/>
    </source>
</evidence>
<dbReference type="InterPro" id="IPR000757">
    <property type="entry name" value="Beta-glucanase-like"/>
</dbReference>
<keyword evidence="10" id="KW-1185">Reference proteome</keyword>
<gene>
    <name evidence="9" type="ORF">ILEXP_LOCUS12611</name>
</gene>
<accession>A0ABC8RQ88</accession>
<evidence type="ECO:0000256" key="5">
    <source>
        <dbReference type="ARBA" id="ARBA00034022"/>
    </source>
</evidence>
<feature type="compositionally biased region" description="Basic residues" evidence="6">
    <location>
        <begin position="132"/>
        <end position="143"/>
    </location>
</feature>
<dbReference type="InterPro" id="IPR010713">
    <property type="entry name" value="XET_C"/>
</dbReference>
<evidence type="ECO:0000256" key="3">
    <source>
        <dbReference type="ARBA" id="ARBA00022801"/>
    </source>
</evidence>
<organism evidence="9 10">
    <name type="scientific">Ilex paraguariensis</name>
    <name type="common">yerba mate</name>
    <dbReference type="NCBI Taxonomy" id="185542"/>
    <lineage>
        <taxon>Eukaryota</taxon>
        <taxon>Viridiplantae</taxon>
        <taxon>Streptophyta</taxon>
        <taxon>Embryophyta</taxon>
        <taxon>Tracheophyta</taxon>
        <taxon>Spermatophyta</taxon>
        <taxon>Magnoliopsida</taxon>
        <taxon>eudicotyledons</taxon>
        <taxon>Gunneridae</taxon>
        <taxon>Pentapetalae</taxon>
        <taxon>asterids</taxon>
        <taxon>campanulids</taxon>
        <taxon>Aquifoliales</taxon>
        <taxon>Aquifoliaceae</taxon>
        <taxon>Ilex</taxon>
    </lineage>
</organism>
<dbReference type="SUPFAM" id="SSF49899">
    <property type="entry name" value="Concanavalin A-like lectins/glucanases"/>
    <property type="match status" value="1"/>
</dbReference>
<dbReference type="Pfam" id="PF06955">
    <property type="entry name" value="XET_C"/>
    <property type="match status" value="1"/>
</dbReference>
<name>A0ABC8RQ88_9AQUA</name>
<dbReference type="EMBL" id="CAUOFW020001425">
    <property type="protein sequence ID" value="CAK9144838.1"/>
    <property type="molecule type" value="Genomic_DNA"/>
</dbReference>
<keyword evidence="3" id="KW-0378">Hydrolase</keyword>
<keyword evidence="2" id="KW-0808">Transferase</keyword>
<comment type="caution">
    <text evidence="9">The sequence shown here is derived from an EMBL/GenBank/DDBJ whole genome shotgun (WGS) entry which is preliminary data.</text>
</comment>
<feature type="domain" description="Xyloglucan endo-transglycosylase C-terminal" evidence="8">
    <location>
        <begin position="77"/>
        <end position="112"/>
    </location>
</feature>
<dbReference type="EC" id="2.4.1.207" evidence="1"/>
<dbReference type="Pfam" id="PF00722">
    <property type="entry name" value="Glyco_hydro_16"/>
    <property type="match status" value="1"/>
</dbReference>
<evidence type="ECO:0000313" key="10">
    <source>
        <dbReference type="Proteomes" id="UP001642360"/>
    </source>
</evidence>
<dbReference type="GO" id="GO:0016798">
    <property type="term" value="F:hydrolase activity, acting on glycosyl bonds"/>
    <property type="evidence" value="ECO:0007669"/>
    <property type="project" value="UniProtKB-KW"/>
</dbReference>
<dbReference type="InterPro" id="IPR013320">
    <property type="entry name" value="ConA-like_dom_sf"/>
</dbReference>
<dbReference type="AlphaFoldDB" id="A0ABC8RQ88"/>
<dbReference type="GO" id="GO:0016762">
    <property type="term" value="F:xyloglucan:xyloglucosyl transferase activity"/>
    <property type="evidence" value="ECO:0007669"/>
    <property type="project" value="UniProtKB-EC"/>
</dbReference>
<evidence type="ECO:0000256" key="4">
    <source>
        <dbReference type="ARBA" id="ARBA00023295"/>
    </source>
</evidence>
<reference evidence="9 10" key="1">
    <citation type="submission" date="2024-02" db="EMBL/GenBank/DDBJ databases">
        <authorList>
            <person name="Vignale AGUSTIN F."/>
            <person name="Sosa J E."/>
            <person name="Modenutti C."/>
        </authorList>
    </citation>
    <scope>NUCLEOTIDE SEQUENCE [LARGE SCALE GENOMIC DNA]</scope>
</reference>
<evidence type="ECO:0000256" key="2">
    <source>
        <dbReference type="ARBA" id="ARBA00022679"/>
    </source>
</evidence>
<feature type="region of interest" description="Disordered" evidence="6">
    <location>
        <begin position="126"/>
        <end position="158"/>
    </location>
</feature>
<dbReference type="InterPro" id="IPR044791">
    <property type="entry name" value="Beta-glucanase/XTH"/>
</dbReference>
<feature type="domain" description="GH16" evidence="7">
    <location>
        <begin position="3"/>
        <end position="34"/>
    </location>
</feature>
<evidence type="ECO:0000259" key="8">
    <source>
        <dbReference type="Pfam" id="PF06955"/>
    </source>
</evidence>
<dbReference type="Proteomes" id="UP001642360">
    <property type="component" value="Unassembled WGS sequence"/>
</dbReference>
<dbReference type="PANTHER" id="PTHR31062">
    <property type="entry name" value="XYLOGLUCAN ENDOTRANSGLUCOSYLASE/HYDROLASE PROTEIN 8-RELATED"/>
    <property type="match status" value="1"/>
</dbReference>